<dbReference type="Proteomes" id="UP001057279">
    <property type="component" value="Linkage Group LG04"/>
</dbReference>
<evidence type="ECO:0000313" key="1">
    <source>
        <dbReference type="EMBL" id="KAI4585412.1"/>
    </source>
</evidence>
<protein>
    <submittedName>
        <fullName evidence="1">Uncharacterized protein</fullName>
    </submittedName>
</protein>
<comment type="caution">
    <text evidence="1">The sequence shown here is derived from an EMBL/GenBank/DDBJ whole genome shotgun (WGS) entry which is preliminary data.</text>
</comment>
<sequence length="104" mass="10727">MRIFQTKSLLFGSTLRGLDLGSHTAGSKSFPGSQRTVRVTDRKPRATGRVTGPTSSPSQLSPSPGALAPGGPARAAHTRPPPCPGPAQAALGTQPRRLTDTFPA</sequence>
<name>A0ACB9V6U3_9CETA</name>
<proteinExistence type="predicted"/>
<evidence type="ECO:0000313" key="2">
    <source>
        <dbReference type="Proteomes" id="UP001057279"/>
    </source>
</evidence>
<dbReference type="EMBL" id="CM043029">
    <property type="protein sequence ID" value="KAI4585412.1"/>
    <property type="molecule type" value="Genomic_DNA"/>
</dbReference>
<keyword evidence="2" id="KW-1185">Reference proteome</keyword>
<organism evidence="1 2">
    <name type="scientific">Ovis ammon polii x Ovis aries</name>
    <dbReference type="NCBI Taxonomy" id="2918886"/>
    <lineage>
        <taxon>Eukaryota</taxon>
        <taxon>Metazoa</taxon>
        <taxon>Chordata</taxon>
        <taxon>Craniata</taxon>
        <taxon>Vertebrata</taxon>
        <taxon>Euteleostomi</taxon>
        <taxon>Mammalia</taxon>
        <taxon>Eutheria</taxon>
        <taxon>Laurasiatheria</taxon>
        <taxon>Artiodactyla</taxon>
        <taxon>Ruminantia</taxon>
        <taxon>Pecora</taxon>
        <taxon>Bovidae</taxon>
        <taxon>Caprinae</taxon>
        <taxon>Ovis</taxon>
    </lineage>
</organism>
<accession>A0ACB9V6U3</accession>
<gene>
    <name evidence="1" type="ORF">MJG53_005646</name>
</gene>
<reference evidence="1" key="1">
    <citation type="submission" date="2022-03" db="EMBL/GenBank/DDBJ databases">
        <title>Genomic analyses of argali, domestic sheep and their hybrids provide insights into chromosomal evolution, heterosis and genetic basis of agronomic traits.</title>
        <authorList>
            <person name="Li M."/>
        </authorList>
    </citation>
    <scope>NUCLEOTIDE SEQUENCE</scope>
    <source>
        <strain evidence="1">F1 hybrid</strain>
    </source>
</reference>